<dbReference type="EMBL" id="CABVGX010000014">
    <property type="protein sequence ID" value="VVM78685.1"/>
    <property type="molecule type" value="Genomic_DNA"/>
</dbReference>
<dbReference type="Proteomes" id="UP000325607">
    <property type="component" value="Unassembled WGS sequence"/>
</dbReference>
<keyword evidence="5 6" id="KW-0472">Membrane</keyword>
<evidence type="ECO:0000256" key="4">
    <source>
        <dbReference type="ARBA" id="ARBA00022989"/>
    </source>
</evidence>
<dbReference type="PANTHER" id="PTHR23513">
    <property type="entry name" value="INTEGRAL MEMBRANE EFFLUX PROTEIN-RELATED"/>
    <property type="match status" value="1"/>
</dbReference>
<evidence type="ECO:0000313" key="8">
    <source>
        <dbReference type="Proteomes" id="UP000325607"/>
    </source>
</evidence>
<evidence type="ECO:0000256" key="3">
    <source>
        <dbReference type="ARBA" id="ARBA00022692"/>
    </source>
</evidence>
<feature type="transmembrane region" description="Helical" evidence="6">
    <location>
        <begin position="325"/>
        <end position="350"/>
    </location>
</feature>
<keyword evidence="2" id="KW-1003">Cell membrane</keyword>
<dbReference type="OrthoDB" id="9803968at2"/>
<feature type="transmembrane region" description="Helical" evidence="6">
    <location>
        <begin position="299"/>
        <end position="319"/>
    </location>
</feature>
<comment type="subcellular location">
    <subcellularLocation>
        <location evidence="1">Cell membrane</location>
        <topology evidence="1">Multi-pass membrane protein</topology>
    </subcellularLocation>
</comment>
<protein>
    <recommendedName>
        <fullName evidence="9">MFS transporter</fullName>
    </recommendedName>
</protein>
<dbReference type="PANTHER" id="PTHR23513:SF6">
    <property type="entry name" value="MAJOR FACILITATOR SUPERFAMILY ASSOCIATED DOMAIN-CONTAINING PROTEIN"/>
    <property type="match status" value="1"/>
</dbReference>
<reference evidence="7 8" key="1">
    <citation type="submission" date="2019-09" db="EMBL/GenBank/DDBJ databases">
        <authorList>
            <person name="Chandra G."/>
            <person name="Truman W A."/>
        </authorList>
    </citation>
    <scope>NUCLEOTIDE SEQUENCE [LARGE SCALE GENOMIC DNA]</scope>
    <source>
        <strain evidence="7">PS645</strain>
    </source>
</reference>
<dbReference type="RefSeq" id="WP_150580423.1">
    <property type="nucleotide sequence ID" value="NZ_CABVGX010000014.1"/>
</dbReference>
<dbReference type="Gene3D" id="1.20.1250.20">
    <property type="entry name" value="MFS general substrate transporter like domains"/>
    <property type="match status" value="1"/>
</dbReference>
<dbReference type="GO" id="GO:0005886">
    <property type="term" value="C:plasma membrane"/>
    <property type="evidence" value="ECO:0007669"/>
    <property type="project" value="UniProtKB-SubCell"/>
</dbReference>
<dbReference type="InterPro" id="IPR011701">
    <property type="entry name" value="MFS"/>
</dbReference>
<organism evidence="7 8">
    <name type="scientific">Pseudomonas fluorescens</name>
    <dbReference type="NCBI Taxonomy" id="294"/>
    <lineage>
        <taxon>Bacteria</taxon>
        <taxon>Pseudomonadati</taxon>
        <taxon>Pseudomonadota</taxon>
        <taxon>Gammaproteobacteria</taxon>
        <taxon>Pseudomonadales</taxon>
        <taxon>Pseudomonadaceae</taxon>
        <taxon>Pseudomonas</taxon>
    </lineage>
</organism>
<evidence type="ECO:0008006" key="9">
    <source>
        <dbReference type="Google" id="ProtNLM"/>
    </source>
</evidence>
<keyword evidence="4 6" id="KW-1133">Transmembrane helix</keyword>
<dbReference type="AlphaFoldDB" id="A0A5E6SMX2"/>
<feature type="transmembrane region" description="Helical" evidence="6">
    <location>
        <begin position="267"/>
        <end position="287"/>
    </location>
</feature>
<dbReference type="GO" id="GO:0022857">
    <property type="term" value="F:transmembrane transporter activity"/>
    <property type="evidence" value="ECO:0007669"/>
    <property type="project" value="InterPro"/>
</dbReference>
<feature type="transmembrane region" description="Helical" evidence="6">
    <location>
        <begin position="362"/>
        <end position="388"/>
    </location>
</feature>
<evidence type="ECO:0000256" key="1">
    <source>
        <dbReference type="ARBA" id="ARBA00004651"/>
    </source>
</evidence>
<feature type="transmembrane region" description="Helical" evidence="6">
    <location>
        <begin position="55"/>
        <end position="76"/>
    </location>
</feature>
<evidence type="ECO:0000256" key="5">
    <source>
        <dbReference type="ARBA" id="ARBA00023136"/>
    </source>
</evidence>
<feature type="transmembrane region" description="Helical" evidence="6">
    <location>
        <begin position="240"/>
        <end position="261"/>
    </location>
</feature>
<sequence>MALGIELKTAESSYIRLLAEPMFRRFFLSQVMVSIGDGFFGVLVTFLALTMGASVGTLGIVAFCVTFPRGILGILGGAVADQYDRKKLMVFCDWVRGSGALALALLLHMDALSIVWLTFIGAMVTSTYAVSKPASKAFVPSLVETKQLTLANGLVQSVLWPCFFLGAGLVGGLSALNVTPANSLIICALLFFCSQTLLTGMKAQTLPTSARSAFQLLQQLHTGWITLLSHRALMVRITGYFFYTVAWRGTLQIALPLYAVGTLEQPATFYSSLMVACGIGELVSSLVIGKLRIANNLKLAFCGEIILALALLVLVASALTDVPAIPLAFIASVLIGLSATVIDIPLITAIQREIDDDKSARIFSYWSALGALGGSVGILIVSGLISLLGLETSMAVMAAWLVIAAIVAYGLAYRGGPR</sequence>
<evidence type="ECO:0000256" key="2">
    <source>
        <dbReference type="ARBA" id="ARBA00022475"/>
    </source>
</evidence>
<feature type="transmembrane region" description="Helical" evidence="6">
    <location>
        <begin position="26"/>
        <end position="49"/>
    </location>
</feature>
<accession>A0A5E6SMX2</accession>
<evidence type="ECO:0000313" key="7">
    <source>
        <dbReference type="EMBL" id="VVM78685.1"/>
    </source>
</evidence>
<dbReference type="CDD" id="cd06173">
    <property type="entry name" value="MFS_MefA_like"/>
    <property type="match status" value="1"/>
</dbReference>
<feature type="transmembrane region" description="Helical" evidence="6">
    <location>
        <begin position="181"/>
        <end position="201"/>
    </location>
</feature>
<feature type="transmembrane region" description="Helical" evidence="6">
    <location>
        <begin position="394"/>
        <end position="413"/>
    </location>
</feature>
<evidence type="ECO:0000256" key="6">
    <source>
        <dbReference type="SAM" id="Phobius"/>
    </source>
</evidence>
<keyword evidence="3 6" id="KW-0812">Transmembrane</keyword>
<dbReference type="Pfam" id="PF07690">
    <property type="entry name" value="MFS_1"/>
    <property type="match status" value="1"/>
</dbReference>
<dbReference type="SUPFAM" id="SSF103473">
    <property type="entry name" value="MFS general substrate transporter"/>
    <property type="match status" value="1"/>
</dbReference>
<dbReference type="InterPro" id="IPR036259">
    <property type="entry name" value="MFS_trans_sf"/>
</dbReference>
<name>A0A5E6SMX2_PSEFL</name>
<proteinExistence type="predicted"/>
<gene>
    <name evidence="7" type="ORF">PS645_02150</name>
</gene>